<feature type="chain" id="PRO_5002044794" evidence="1">
    <location>
        <begin position="20"/>
        <end position="36"/>
    </location>
</feature>
<reference evidence="2" key="1">
    <citation type="submission" date="2014-09" db="EMBL/GenBank/DDBJ databases">
        <authorList>
            <person name="Magalhaes I.L.F."/>
            <person name="Oliveira U."/>
            <person name="Santos F.R."/>
            <person name="Vidigal T.H.D.A."/>
            <person name="Brescovit A.D."/>
            <person name="Santos A.J."/>
        </authorList>
    </citation>
    <scope>NUCLEOTIDE SEQUENCE</scope>
    <source>
        <tissue evidence="2">Shoot tissue taken approximately 20 cm above the soil surface</tissue>
    </source>
</reference>
<protein>
    <submittedName>
        <fullName evidence="2">Uncharacterized protein</fullName>
    </submittedName>
</protein>
<keyword evidence="1" id="KW-0732">Signal</keyword>
<organism evidence="2">
    <name type="scientific">Arundo donax</name>
    <name type="common">Giant reed</name>
    <name type="synonym">Donax arundinaceus</name>
    <dbReference type="NCBI Taxonomy" id="35708"/>
    <lineage>
        <taxon>Eukaryota</taxon>
        <taxon>Viridiplantae</taxon>
        <taxon>Streptophyta</taxon>
        <taxon>Embryophyta</taxon>
        <taxon>Tracheophyta</taxon>
        <taxon>Spermatophyta</taxon>
        <taxon>Magnoliopsida</taxon>
        <taxon>Liliopsida</taxon>
        <taxon>Poales</taxon>
        <taxon>Poaceae</taxon>
        <taxon>PACMAD clade</taxon>
        <taxon>Arundinoideae</taxon>
        <taxon>Arundineae</taxon>
        <taxon>Arundo</taxon>
    </lineage>
</organism>
<evidence type="ECO:0000313" key="2">
    <source>
        <dbReference type="EMBL" id="JAD28153.1"/>
    </source>
</evidence>
<dbReference type="AlphaFoldDB" id="A0A0A8YR78"/>
<sequence length="36" mass="3860">MAAWCSIWLWNASFLLVRSASIGSGGEHGSFSTRSS</sequence>
<reference evidence="2" key="2">
    <citation type="journal article" date="2015" name="Data Brief">
        <title>Shoot transcriptome of the giant reed, Arundo donax.</title>
        <authorList>
            <person name="Barrero R.A."/>
            <person name="Guerrero F.D."/>
            <person name="Moolhuijzen P."/>
            <person name="Goolsby J.A."/>
            <person name="Tidwell J."/>
            <person name="Bellgard S.E."/>
            <person name="Bellgard M.I."/>
        </authorList>
    </citation>
    <scope>NUCLEOTIDE SEQUENCE</scope>
    <source>
        <tissue evidence="2">Shoot tissue taken approximately 20 cm above the soil surface</tissue>
    </source>
</reference>
<accession>A0A0A8YR78</accession>
<name>A0A0A8YR78_ARUDO</name>
<proteinExistence type="predicted"/>
<dbReference type="EMBL" id="GBRH01269742">
    <property type="protein sequence ID" value="JAD28153.1"/>
    <property type="molecule type" value="Transcribed_RNA"/>
</dbReference>
<feature type="signal peptide" evidence="1">
    <location>
        <begin position="1"/>
        <end position="19"/>
    </location>
</feature>
<evidence type="ECO:0000256" key="1">
    <source>
        <dbReference type="SAM" id="SignalP"/>
    </source>
</evidence>